<proteinExistence type="predicted"/>
<gene>
    <name evidence="2" type="ORF">D915_001731</name>
</gene>
<dbReference type="GO" id="GO:0016787">
    <property type="term" value="F:hydrolase activity"/>
    <property type="evidence" value="ECO:0007669"/>
    <property type="project" value="UniProtKB-ARBA"/>
</dbReference>
<organism evidence="2 3">
    <name type="scientific">Fasciola hepatica</name>
    <name type="common">Liver fluke</name>
    <dbReference type="NCBI Taxonomy" id="6192"/>
    <lineage>
        <taxon>Eukaryota</taxon>
        <taxon>Metazoa</taxon>
        <taxon>Spiralia</taxon>
        <taxon>Lophotrochozoa</taxon>
        <taxon>Platyhelminthes</taxon>
        <taxon>Trematoda</taxon>
        <taxon>Digenea</taxon>
        <taxon>Plagiorchiida</taxon>
        <taxon>Echinostomata</taxon>
        <taxon>Echinostomatoidea</taxon>
        <taxon>Fasciolidae</taxon>
        <taxon>Fasciola</taxon>
    </lineage>
</organism>
<sequence length="531" mass="60734">MSDGPYSRLEEPDRVNRRHRIHLLGWMNVVLCLLLVLIGIILMGTLIPRAWYHRRFHPYPGNPCTNPFTNCPLILISMNGFRHDYLELVRSRYGPKALPNFHRFQSQGVRGMRSIGTYPTLTMPSHQTLVTGLNPESHGVVGDNLQDTEWPGTVFRMRNQTSLNKSPWLESWPEPIWFTLQRTGRLAGSLLWPLTDAPVRSDLPFVQVSEFTMLNEPESRYMYDKRVTDLLHWLDNPYFQLDLILAYFGEPDRSGHTYGPASEEVARQVVELDGVLGQLLSGLEAKELGDRVDIILTSGHGMTEVRQQINLDSYVDSSLYAYTELSTVGFLYPEPGKLDEVFRKLQGASIHMKVYKSEDMPAELNFSQNSSRMPALVVIPDAGWCLVKENKSHCDVGDHGYPTNVTDMDAFFLARGPSFLNNATTPLINALDIYPLMAGMLGINPRPNNGSLERIAHEVLKPDVAERILTTPVWFPRWWAWFMWNLSMIWIIIGFAFWVVLFSLLLTSVYVQRQDIRILVVPDTKWLDEKV</sequence>
<keyword evidence="1" id="KW-0812">Transmembrane</keyword>
<dbReference type="PANTHER" id="PTHR10151:SF120">
    <property type="entry name" value="BIS(5'-ADENOSYL)-TRIPHOSPHATASE"/>
    <property type="match status" value="1"/>
</dbReference>
<dbReference type="Pfam" id="PF01663">
    <property type="entry name" value="Phosphodiest"/>
    <property type="match status" value="1"/>
</dbReference>
<evidence type="ECO:0000256" key="1">
    <source>
        <dbReference type="SAM" id="Phobius"/>
    </source>
</evidence>
<keyword evidence="3" id="KW-1185">Reference proteome</keyword>
<dbReference type="Proteomes" id="UP000230066">
    <property type="component" value="Unassembled WGS sequence"/>
</dbReference>
<dbReference type="Gene3D" id="3.30.1360.180">
    <property type="match status" value="1"/>
</dbReference>
<comment type="caution">
    <text evidence="2">The sequence shown here is derived from an EMBL/GenBank/DDBJ whole genome shotgun (WGS) entry which is preliminary data.</text>
</comment>
<name>A0A4E0S3H1_FASHE</name>
<dbReference type="Gene3D" id="3.40.720.10">
    <property type="entry name" value="Alkaline Phosphatase, subunit A"/>
    <property type="match status" value="1"/>
</dbReference>
<reference evidence="2" key="1">
    <citation type="submission" date="2019-03" db="EMBL/GenBank/DDBJ databases">
        <title>Improved annotation for the trematode Fasciola hepatica.</title>
        <authorList>
            <person name="Choi Y.-J."/>
            <person name="Martin J."/>
            <person name="Mitreva M."/>
        </authorList>
    </citation>
    <scope>NUCLEOTIDE SEQUENCE [LARGE SCALE GENOMIC DNA]</scope>
</reference>
<dbReference type="InterPro" id="IPR002591">
    <property type="entry name" value="Phosphodiest/P_Trfase"/>
</dbReference>
<keyword evidence="1" id="KW-1133">Transmembrane helix</keyword>
<evidence type="ECO:0000313" key="3">
    <source>
        <dbReference type="Proteomes" id="UP000230066"/>
    </source>
</evidence>
<evidence type="ECO:0000313" key="2">
    <source>
        <dbReference type="EMBL" id="THD27420.1"/>
    </source>
</evidence>
<protein>
    <submittedName>
        <fullName evidence="2">Phosphodiesterase-nucleotide pyrophosphatase</fullName>
    </submittedName>
</protein>
<dbReference type="SUPFAM" id="SSF53649">
    <property type="entry name" value="Alkaline phosphatase-like"/>
    <property type="match status" value="1"/>
</dbReference>
<dbReference type="InterPro" id="IPR017850">
    <property type="entry name" value="Alkaline_phosphatase_core_sf"/>
</dbReference>
<dbReference type="EMBL" id="JXXN02000429">
    <property type="protein sequence ID" value="THD27420.1"/>
    <property type="molecule type" value="Genomic_DNA"/>
</dbReference>
<feature type="transmembrane region" description="Helical" evidence="1">
    <location>
        <begin position="21"/>
        <end position="47"/>
    </location>
</feature>
<feature type="transmembrane region" description="Helical" evidence="1">
    <location>
        <begin position="478"/>
        <end position="511"/>
    </location>
</feature>
<dbReference type="AlphaFoldDB" id="A0A4E0S3H1"/>
<dbReference type="CDD" id="cd16018">
    <property type="entry name" value="Enpp"/>
    <property type="match status" value="1"/>
</dbReference>
<accession>A0A4E0S3H1</accession>
<keyword evidence="1" id="KW-0472">Membrane</keyword>
<dbReference type="PANTHER" id="PTHR10151">
    <property type="entry name" value="ECTONUCLEOTIDE PYROPHOSPHATASE/PHOSPHODIESTERASE"/>
    <property type="match status" value="1"/>
</dbReference>